<protein>
    <submittedName>
        <fullName evidence="2">Uncharacterized protein</fullName>
    </submittedName>
</protein>
<name>A0A9P4H018_9PLEO</name>
<dbReference type="AlphaFoldDB" id="A0A9P4H018"/>
<evidence type="ECO:0000256" key="1">
    <source>
        <dbReference type="SAM" id="MobiDB-lite"/>
    </source>
</evidence>
<feature type="region of interest" description="Disordered" evidence="1">
    <location>
        <begin position="17"/>
        <end position="39"/>
    </location>
</feature>
<dbReference type="OrthoDB" id="5337308at2759"/>
<reference evidence="2" key="1">
    <citation type="journal article" date="2020" name="Stud. Mycol.">
        <title>101 Dothideomycetes genomes: a test case for predicting lifestyles and emergence of pathogens.</title>
        <authorList>
            <person name="Haridas S."/>
            <person name="Albert R."/>
            <person name="Binder M."/>
            <person name="Bloem J."/>
            <person name="Labutti K."/>
            <person name="Salamov A."/>
            <person name="Andreopoulos B."/>
            <person name="Baker S."/>
            <person name="Barry K."/>
            <person name="Bills G."/>
            <person name="Bluhm B."/>
            <person name="Cannon C."/>
            <person name="Castanera R."/>
            <person name="Culley D."/>
            <person name="Daum C."/>
            <person name="Ezra D."/>
            <person name="Gonzalez J."/>
            <person name="Henrissat B."/>
            <person name="Kuo A."/>
            <person name="Liang C."/>
            <person name="Lipzen A."/>
            <person name="Lutzoni F."/>
            <person name="Magnuson J."/>
            <person name="Mondo S."/>
            <person name="Nolan M."/>
            <person name="Ohm R."/>
            <person name="Pangilinan J."/>
            <person name="Park H.-J."/>
            <person name="Ramirez L."/>
            <person name="Alfaro M."/>
            <person name="Sun H."/>
            <person name="Tritt A."/>
            <person name="Yoshinaga Y."/>
            <person name="Zwiers L.-H."/>
            <person name="Turgeon B."/>
            <person name="Goodwin S."/>
            <person name="Spatafora J."/>
            <person name="Crous P."/>
            <person name="Grigoriev I."/>
        </authorList>
    </citation>
    <scope>NUCLEOTIDE SEQUENCE</scope>
    <source>
        <strain evidence="2">CBS 110217</strain>
    </source>
</reference>
<comment type="caution">
    <text evidence="2">The sequence shown here is derived from an EMBL/GenBank/DDBJ whole genome shotgun (WGS) entry which is preliminary data.</text>
</comment>
<evidence type="ECO:0000313" key="2">
    <source>
        <dbReference type="EMBL" id="KAF2024804.1"/>
    </source>
</evidence>
<evidence type="ECO:0000313" key="3">
    <source>
        <dbReference type="Proteomes" id="UP000799777"/>
    </source>
</evidence>
<organism evidence="2 3">
    <name type="scientific">Setomelanomma holmii</name>
    <dbReference type="NCBI Taxonomy" id="210430"/>
    <lineage>
        <taxon>Eukaryota</taxon>
        <taxon>Fungi</taxon>
        <taxon>Dikarya</taxon>
        <taxon>Ascomycota</taxon>
        <taxon>Pezizomycotina</taxon>
        <taxon>Dothideomycetes</taxon>
        <taxon>Pleosporomycetidae</taxon>
        <taxon>Pleosporales</taxon>
        <taxon>Pleosporineae</taxon>
        <taxon>Phaeosphaeriaceae</taxon>
        <taxon>Setomelanomma</taxon>
    </lineage>
</organism>
<feature type="compositionally biased region" description="Polar residues" evidence="1">
    <location>
        <begin position="18"/>
        <end position="38"/>
    </location>
</feature>
<gene>
    <name evidence="2" type="ORF">EK21DRAFT_117436</name>
</gene>
<keyword evidence="3" id="KW-1185">Reference proteome</keyword>
<dbReference type="EMBL" id="ML978284">
    <property type="protein sequence ID" value="KAF2024804.1"/>
    <property type="molecule type" value="Genomic_DNA"/>
</dbReference>
<accession>A0A9P4H018</accession>
<proteinExistence type="predicted"/>
<dbReference type="Proteomes" id="UP000799777">
    <property type="component" value="Unassembled WGS sequence"/>
</dbReference>
<sequence length="279" mass="30805">MDDEAHSSRRRVKKVINPNDNHQFGNNQTTFSHTSNLTKPPAINRDCTLNGMMDRGDVEAGKLFTPLRALAHSDFLDVGELTRWGVLRKTPQLRHGNGKDSFGLEAYLNAKGISSSKQDWDCVRITHGNPDRNLDISSTTGISRPKAKHEQGAYLNLIVTWCVTNGRSQRALARALDPNGDAPISQRVLQPYPCAGWIAESTEGRAVIGTPNGSEISYFSAQHKPELGSRHTRRIEAFAADTKASDMYEPSIAWEIEGVDMVPSRGDLELGKALENSLR</sequence>